<evidence type="ECO:0000259" key="1">
    <source>
        <dbReference type="SMART" id="SM00507"/>
    </source>
</evidence>
<dbReference type="Proteomes" id="UP000266861">
    <property type="component" value="Unassembled WGS sequence"/>
</dbReference>
<dbReference type="Gene3D" id="1.10.10.10">
    <property type="entry name" value="Winged helix-like DNA-binding domain superfamily/Winged helix DNA-binding domain"/>
    <property type="match status" value="1"/>
</dbReference>
<dbReference type="STRING" id="1348612.A0A397HPF3"/>
<dbReference type="SMART" id="SM00507">
    <property type="entry name" value="HNHc"/>
    <property type="match status" value="1"/>
</dbReference>
<dbReference type="OrthoDB" id="2417035at2759"/>
<dbReference type="InterPro" id="IPR003615">
    <property type="entry name" value="HNH_nuc"/>
</dbReference>
<protein>
    <recommendedName>
        <fullName evidence="1">HNH nuclease domain-containing protein</fullName>
    </recommendedName>
</protein>
<sequence length="165" mass="18927">MRAQDIPELWSRGKQNTADGWCWIVSSLDKVQLPSGIITQGSFYAGYYRIGQVHKYRVHRLVALAFCPKEKGKEYVNHIDGDSTNNKASNLEWCTQKENMKHAVRLKLRANQYAIRQISADGIFQEFPSLAEAQRSTNINSQSISLVCREFQAQAGGYHWEYIKQ</sequence>
<dbReference type="InterPro" id="IPR036388">
    <property type="entry name" value="WH-like_DNA-bd_sf"/>
</dbReference>
<evidence type="ECO:0000313" key="2">
    <source>
        <dbReference type="EMBL" id="RHZ63858.1"/>
    </source>
</evidence>
<organism evidence="2 3">
    <name type="scientific">Diversispora epigaea</name>
    <dbReference type="NCBI Taxonomy" id="1348612"/>
    <lineage>
        <taxon>Eukaryota</taxon>
        <taxon>Fungi</taxon>
        <taxon>Fungi incertae sedis</taxon>
        <taxon>Mucoromycota</taxon>
        <taxon>Glomeromycotina</taxon>
        <taxon>Glomeromycetes</taxon>
        <taxon>Diversisporales</taxon>
        <taxon>Diversisporaceae</taxon>
        <taxon>Diversispora</taxon>
    </lineage>
</organism>
<comment type="caution">
    <text evidence="2">The sequence shown here is derived from an EMBL/GenBank/DDBJ whole genome shotgun (WGS) entry which is preliminary data.</text>
</comment>
<dbReference type="SUPFAM" id="SSF64496">
    <property type="entry name" value="DNA-binding domain of intron-encoded endonucleases"/>
    <property type="match status" value="1"/>
</dbReference>
<accession>A0A397HPF3</accession>
<reference evidence="2 3" key="1">
    <citation type="submission" date="2018-08" db="EMBL/GenBank/DDBJ databases">
        <title>Genome and evolution of the arbuscular mycorrhizal fungus Diversispora epigaea (formerly Glomus versiforme) and its bacterial endosymbionts.</title>
        <authorList>
            <person name="Sun X."/>
            <person name="Fei Z."/>
            <person name="Harrison M."/>
        </authorList>
    </citation>
    <scope>NUCLEOTIDE SEQUENCE [LARGE SCALE GENOMIC DNA]</scope>
    <source>
        <strain evidence="2 3">IT104</strain>
    </source>
</reference>
<dbReference type="EMBL" id="PQFF01000299">
    <property type="protein sequence ID" value="RHZ63858.1"/>
    <property type="molecule type" value="Genomic_DNA"/>
</dbReference>
<name>A0A397HPF3_9GLOM</name>
<gene>
    <name evidence="2" type="ORF">Glove_327g26</name>
</gene>
<dbReference type="AlphaFoldDB" id="A0A397HPF3"/>
<dbReference type="InterPro" id="IPR044925">
    <property type="entry name" value="His-Me_finger_sf"/>
</dbReference>
<proteinExistence type="predicted"/>
<keyword evidence="3" id="KW-1185">Reference proteome</keyword>
<dbReference type="Gene3D" id="3.90.75.20">
    <property type="match status" value="1"/>
</dbReference>
<feature type="domain" description="HNH nuclease" evidence="1">
    <location>
        <begin position="52"/>
        <end position="100"/>
    </location>
</feature>
<dbReference type="SUPFAM" id="SSF54060">
    <property type="entry name" value="His-Me finger endonucleases"/>
    <property type="match status" value="1"/>
</dbReference>
<dbReference type="Pfam" id="PF13392">
    <property type="entry name" value="HNH_3"/>
    <property type="match status" value="1"/>
</dbReference>
<evidence type="ECO:0000313" key="3">
    <source>
        <dbReference type="Proteomes" id="UP000266861"/>
    </source>
</evidence>